<dbReference type="InterPro" id="IPR014752">
    <property type="entry name" value="Arrestin-like_C"/>
</dbReference>
<dbReference type="GO" id="GO:0005886">
    <property type="term" value="C:plasma membrane"/>
    <property type="evidence" value="ECO:0007669"/>
    <property type="project" value="TreeGrafter"/>
</dbReference>
<dbReference type="SMART" id="SM01017">
    <property type="entry name" value="Arrestin_C"/>
    <property type="match status" value="1"/>
</dbReference>
<dbReference type="Pfam" id="PF02752">
    <property type="entry name" value="Arrestin_C"/>
    <property type="match status" value="1"/>
</dbReference>
<dbReference type="OrthoDB" id="7785529at2759"/>
<dbReference type="GO" id="GO:0005737">
    <property type="term" value="C:cytoplasm"/>
    <property type="evidence" value="ECO:0007669"/>
    <property type="project" value="TreeGrafter"/>
</dbReference>
<organism evidence="4 5">
    <name type="scientific">Sparus aurata</name>
    <name type="common">Gilthead sea bream</name>
    <dbReference type="NCBI Taxonomy" id="8175"/>
    <lineage>
        <taxon>Eukaryota</taxon>
        <taxon>Metazoa</taxon>
        <taxon>Chordata</taxon>
        <taxon>Craniata</taxon>
        <taxon>Vertebrata</taxon>
        <taxon>Euteleostomi</taxon>
        <taxon>Actinopterygii</taxon>
        <taxon>Neopterygii</taxon>
        <taxon>Teleostei</taxon>
        <taxon>Neoteleostei</taxon>
        <taxon>Acanthomorphata</taxon>
        <taxon>Eupercaria</taxon>
        <taxon>Spariformes</taxon>
        <taxon>Sparidae</taxon>
        <taxon>Sparus</taxon>
    </lineage>
</organism>
<feature type="domain" description="Arrestin C-terminal-like" evidence="3">
    <location>
        <begin position="167"/>
        <end position="292"/>
    </location>
</feature>
<evidence type="ECO:0000256" key="1">
    <source>
        <dbReference type="ARBA" id="ARBA00005298"/>
    </source>
</evidence>
<keyword evidence="5" id="KW-1185">Reference proteome</keyword>
<feature type="compositionally biased region" description="Polar residues" evidence="2">
    <location>
        <begin position="370"/>
        <end position="384"/>
    </location>
</feature>
<feature type="compositionally biased region" description="Pro residues" evidence="2">
    <location>
        <begin position="390"/>
        <end position="400"/>
    </location>
</feature>
<dbReference type="SUPFAM" id="SSF81296">
    <property type="entry name" value="E set domains"/>
    <property type="match status" value="2"/>
</dbReference>
<dbReference type="GO" id="GO:0015031">
    <property type="term" value="P:protein transport"/>
    <property type="evidence" value="ECO:0007669"/>
    <property type="project" value="TreeGrafter"/>
</dbReference>
<proteinExistence type="inferred from homology"/>
<evidence type="ECO:0000313" key="4">
    <source>
        <dbReference type="Ensembl" id="ENSSAUP00010057611.1"/>
    </source>
</evidence>
<dbReference type="InterPro" id="IPR014756">
    <property type="entry name" value="Ig_E-set"/>
</dbReference>
<dbReference type="GO" id="GO:0007399">
    <property type="term" value="P:nervous system development"/>
    <property type="evidence" value="ECO:0007669"/>
    <property type="project" value="UniProtKB-ARBA"/>
</dbReference>
<gene>
    <name evidence="4" type="primary">LOC115581144</name>
</gene>
<dbReference type="InParanoid" id="A0A671Y3B0"/>
<dbReference type="AlphaFoldDB" id="A0A671Y3B0"/>
<evidence type="ECO:0000259" key="3">
    <source>
        <dbReference type="SMART" id="SM01017"/>
    </source>
</evidence>
<dbReference type="PANTHER" id="PTHR11188">
    <property type="entry name" value="ARRESTIN DOMAIN CONTAINING PROTEIN"/>
    <property type="match status" value="1"/>
</dbReference>
<dbReference type="InterPro" id="IPR050357">
    <property type="entry name" value="Arrestin_domain-protein"/>
</dbReference>
<dbReference type="Gene3D" id="2.60.40.640">
    <property type="match status" value="2"/>
</dbReference>
<dbReference type="RefSeq" id="XP_030271884.1">
    <property type="nucleotide sequence ID" value="XM_030416024.1"/>
</dbReference>
<evidence type="ECO:0000313" key="5">
    <source>
        <dbReference type="Proteomes" id="UP000472265"/>
    </source>
</evidence>
<dbReference type="Pfam" id="PF00339">
    <property type="entry name" value="Arrestin_N"/>
    <property type="match status" value="1"/>
</dbReference>
<dbReference type="GeneID" id="115581144"/>
<dbReference type="InterPro" id="IPR011022">
    <property type="entry name" value="Arrestin_C-like"/>
</dbReference>
<protein>
    <submittedName>
        <fullName evidence="4">Arrestin domain-containing protein 3-like</fullName>
    </submittedName>
</protein>
<dbReference type="Ensembl" id="ENSSAUT00010060486.1">
    <property type="protein sequence ID" value="ENSSAUP00010057611.1"/>
    <property type="gene ID" value="ENSSAUG00010023554.1"/>
</dbReference>
<dbReference type="OMA" id="SFNQWPQ"/>
<evidence type="ECO:0000256" key="2">
    <source>
        <dbReference type="SAM" id="MobiDB-lite"/>
    </source>
</evidence>
<feature type="region of interest" description="Disordered" evidence="2">
    <location>
        <begin position="363"/>
        <end position="454"/>
    </location>
</feature>
<accession>A0A671Y3B0</accession>
<dbReference type="PANTHER" id="PTHR11188:SF135">
    <property type="entry name" value="ARRESTIN DOMAIN CONTAINING 3-LIKE-RELATED"/>
    <property type="match status" value="1"/>
</dbReference>
<reference evidence="4" key="1">
    <citation type="submission" date="2021-04" db="EMBL/GenBank/DDBJ databases">
        <authorList>
            <consortium name="Wellcome Sanger Institute Data Sharing"/>
        </authorList>
    </citation>
    <scope>NUCLEOTIDE SEQUENCE [LARGE SCALE GENOMIC DNA]</scope>
</reference>
<name>A0A671Y3B0_SPAAU</name>
<dbReference type="GeneTree" id="ENSGT00940000164012"/>
<reference evidence="4" key="2">
    <citation type="submission" date="2025-08" db="UniProtKB">
        <authorList>
            <consortium name="Ensembl"/>
        </authorList>
    </citation>
    <scope>IDENTIFICATION</scope>
</reference>
<dbReference type="Proteomes" id="UP000472265">
    <property type="component" value="Chromosome 5"/>
</dbReference>
<feature type="compositionally biased region" description="Basic and acidic residues" evidence="2">
    <location>
        <begin position="437"/>
        <end position="454"/>
    </location>
</feature>
<dbReference type="InterPro" id="IPR011021">
    <property type="entry name" value="Arrestin-like_N"/>
</dbReference>
<sequence>MSPIKDLRVIYEALNEEGTFSAGDTVAGTVTFTLTKDTKVKSLWVKLKGDANVHWTEGSGDDETTYSAHRRYFKVKKYLVDEKGAELPKGLHHFKVRLDIPDGDMPPSFKGKHGKIVYKIEVKISRSWRWPSETHQELNFVSKSLSHCGQVMWPQSGSVDKEVGVFSKGQVKMTATVNRKVLCPGDTLTVGATICNSSSKKMKPKFSFYQKIVYRAQGSTNTSEKSLCKMEGETLAPNSEETVSCHMTIPNDVIHSLHNCEIISVEHYIKVYLDISFAFDPEVRLPLVIVPSLSATLPPGEDFGPYPPGAVGGPSKSDFPPPAVAMSPYPAVAVGAPSYNDFPPPAIPTGPYGVHTAPGAYGYPAPGPTQPGNTASGYNNQWPQQAPPYSFLPPAFPPPSVQHQGPTAPPHFQQGEDLPTYTSLYPPVPDTFAGNGSDKKKTELSREHPFPPFS</sequence>
<reference evidence="4" key="3">
    <citation type="submission" date="2025-09" db="UniProtKB">
        <authorList>
            <consortium name="Ensembl"/>
        </authorList>
    </citation>
    <scope>IDENTIFICATION</scope>
</reference>
<comment type="similarity">
    <text evidence="1">Belongs to the arrestin family.</text>
</comment>